<reference evidence="8 9" key="1">
    <citation type="journal article" date="2012" name="Eukaryot. Cell">
        <title>Draft genome sequence of CBS 2479, the standard type strain of Trichosporon asahii.</title>
        <authorList>
            <person name="Yang R.Y."/>
            <person name="Li H.T."/>
            <person name="Zhu H."/>
            <person name="Zhou G.P."/>
            <person name="Wang M."/>
            <person name="Wang L."/>
        </authorList>
    </citation>
    <scope>NUCLEOTIDE SEQUENCE [LARGE SCALE GENOMIC DNA]</scope>
    <source>
        <strain evidence="9">ATCC 90039 / CBS 2479 / JCM 2466 / KCTC 7840 / NCYC 2677 / UAMH 7654</strain>
    </source>
</reference>
<name>J5TAW4_TRIAS</name>
<feature type="region of interest" description="Disordered" evidence="6">
    <location>
        <begin position="73"/>
        <end position="129"/>
    </location>
</feature>
<dbReference type="InterPro" id="IPR051383">
    <property type="entry name" value="COX19"/>
</dbReference>
<dbReference type="OrthoDB" id="268594at2759"/>
<dbReference type="PROSITE" id="PS51808">
    <property type="entry name" value="CHCH"/>
    <property type="match status" value="1"/>
</dbReference>
<dbReference type="GO" id="GO:0033617">
    <property type="term" value="P:mitochondrial respiratory chain complex IV assembly"/>
    <property type="evidence" value="ECO:0007669"/>
    <property type="project" value="TreeGrafter"/>
</dbReference>
<dbReference type="GO" id="GO:0005758">
    <property type="term" value="C:mitochondrial intermembrane space"/>
    <property type="evidence" value="ECO:0007669"/>
    <property type="project" value="TreeGrafter"/>
</dbReference>
<feature type="compositionally biased region" description="Low complexity" evidence="6">
    <location>
        <begin position="94"/>
        <end position="104"/>
    </location>
</feature>
<evidence type="ECO:0000256" key="4">
    <source>
        <dbReference type="ARBA" id="ARBA00037279"/>
    </source>
</evidence>
<dbReference type="PANTHER" id="PTHR21107:SF2">
    <property type="entry name" value="CYTOCHROME C OXIDASE ASSEMBLY PROTEIN COX19"/>
    <property type="match status" value="1"/>
</dbReference>
<comment type="subcellular location">
    <subcellularLocation>
        <location evidence="1">Cytoplasm</location>
    </subcellularLocation>
</comment>
<gene>
    <name evidence="8" type="ORF">A1Q1_00867</name>
</gene>
<feature type="region of interest" description="Disordered" evidence="6">
    <location>
        <begin position="1"/>
        <end position="27"/>
    </location>
</feature>
<dbReference type="RefSeq" id="XP_014181242.1">
    <property type="nucleotide sequence ID" value="XM_014325767.1"/>
</dbReference>
<evidence type="ECO:0000256" key="2">
    <source>
        <dbReference type="ARBA" id="ARBA00022490"/>
    </source>
</evidence>
<evidence type="ECO:0000256" key="5">
    <source>
        <dbReference type="ARBA" id="ARBA00038223"/>
    </source>
</evidence>
<dbReference type="Pfam" id="PF06747">
    <property type="entry name" value="CHCH"/>
    <property type="match status" value="1"/>
</dbReference>
<comment type="function">
    <text evidence="4">Required for the assembly of mitochondrial cytochrome c oxidase.</text>
</comment>
<proteinExistence type="inferred from homology"/>
<dbReference type="Proteomes" id="UP000002748">
    <property type="component" value="Unassembled WGS sequence"/>
</dbReference>
<feature type="compositionally biased region" description="Gly residues" evidence="6">
    <location>
        <begin position="111"/>
        <end position="122"/>
    </location>
</feature>
<sequence>MSFGRPGALSESFKVTPPQRGSFPLDHDGECKDFMISYMSCLKRNRADAGSCRPESKAYLECRMDNGLMSRDDFQNLGLGDVEARKPSDPPASSPQSAQNAPPAKETSRGWFGGSSSGGGSGDGDKRLV</sequence>
<evidence type="ECO:0000256" key="6">
    <source>
        <dbReference type="SAM" id="MobiDB-lite"/>
    </source>
</evidence>
<dbReference type="VEuPathDB" id="FungiDB:A1Q1_00867"/>
<evidence type="ECO:0000313" key="8">
    <source>
        <dbReference type="EMBL" id="EJT50026.1"/>
    </source>
</evidence>
<protein>
    <submittedName>
        <fullName evidence="8">Metal ion transporter</fullName>
    </submittedName>
</protein>
<evidence type="ECO:0000256" key="3">
    <source>
        <dbReference type="ARBA" id="ARBA00023157"/>
    </source>
</evidence>
<dbReference type="KEGG" id="tasa:A1Q1_00867"/>
<organism evidence="8 9">
    <name type="scientific">Trichosporon asahii var. asahii (strain ATCC 90039 / CBS 2479 / JCM 2466 / KCTC 7840 / NBRC 103889/ NCYC 2677 / UAMH 7654)</name>
    <name type="common">Yeast</name>
    <dbReference type="NCBI Taxonomy" id="1186058"/>
    <lineage>
        <taxon>Eukaryota</taxon>
        <taxon>Fungi</taxon>
        <taxon>Dikarya</taxon>
        <taxon>Basidiomycota</taxon>
        <taxon>Agaricomycotina</taxon>
        <taxon>Tremellomycetes</taxon>
        <taxon>Trichosporonales</taxon>
        <taxon>Trichosporonaceae</taxon>
        <taxon>Trichosporon</taxon>
    </lineage>
</organism>
<dbReference type="InterPro" id="IPR010625">
    <property type="entry name" value="CHCH"/>
</dbReference>
<dbReference type="PANTHER" id="PTHR21107">
    <property type="entry name" value="CYTOCHROME C OXIDASE ASSEMBLY PROTEIN COX19"/>
    <property type="match status" value="1"/>
</dbReference>
<dbReference type="HOGENOM" id="CLU_141947_2_0_1"/>
<keyword evidence="2" id="KW-0963">Cytoplasm</keyword>
<feature type="domain" description="CHCH" evidence="7">
    <location>
        <begin position="31"/>
        <end position="64"/>
    </location>
</feature>
<dbReference type="EMBL" id="ALBS01000139">
    <property type="protein sequence ID" value="EJT50026.1"/>
    <property type="molecule type" value="Genomic_DNA"/>
</dbReference>
<accession>J5TAW4</accession>
<dbReference type="GeneID" id="25984381"/>
<comment type="caution">
    <text evidence="8">The sequence shown here is derived from an EMBL/GenBank/DDBJ whole genome shotgun (WGS) entry which is preliminary data.</text>
</comment>
<comment type="similarity">
    <text evidence="5">Belongs to the COX19 family.</text>
</comment>
<dbReference type="AlphaFoldDB" id="J5TAW4"/>
<evidence type="ECO:0000256" key="1">
    <source>
        <dbReference type="ARBA" id="ARBA00004496"/>
    </source>
</evidence>
<evidence type="ECO:0000259" key="7">
    <source>
        <dbReference type="Pfam" id="PF06747"/>
    </source>
</evidence>
<keyword evidence="3" id="KW-1015">Disulfide bond</keyword>
<evidence type="ECO:0000313" key="9">
    <source>
        <dbReference type="Proteomes" id="UP000002748"/>
    </source>
</evidence>